<dbReference type="GeneID" id="111307694"/>
<dbReference type="KEGG" id="dzi:111307694"/>
<keyword evidence="1" id="KW-1185">Reference proteome</keyword>
<dbReference type="RefSeq" id="XP_022761542.1">
    <property type="nucleotide sequence ID" value="XM_022905807.1"/>
</dbReference>
<protein>
    <submittedName>
        <fullName evidence="2">Uncharacterized protein LOC111307694</fullName>
    </submittedName>
</protein>
<proteinExistence type="predicted"/>
<reference evidence="2" key="1">
    <citation type="submission" date="2025-08" db="UniProtKB">
        <authorList>
            <consortium name="RefSeq"/>
        </authorList>
    </citation>
    <scope>IDENTIFICATION</scope>
    <source>
        <tissue evidence="2">Fruit stalk</tissue>
    </source>
</reference>
<dbReference type="Proteomes" id="UP000515121">
    <property type="component" value="Unplaced"/>
</dbReference>
<sequence>MESRYPVDSVSELFDMMRLFSASLDEYYGNPNNGGGSTGLQHQSSEPSNGTPLQLLQERRFGSPGCKVVRTLNPGSVSPQPLTIDAFTYLKWLHDLLHLFIFAFLFSFTFGRWEGVEYCISFPFWLWLMGENPEIQQEP</sequence>
<organism evidence="1 2">
    <name type="scientific">Durio zibethinus</name>
    <name type="common">Durian</name>
    <dbReference type="NCBI Taxonomy" id="66656"/>
    <lineage>
        <taxon>Eukaryota</taxon>
        <taxon>Viridiplantae</taxon>
        <taxon>Streptophyta</taxon>
        <taxon>Embryophyta</taxon>
        <taxon>Tracheophyta</taxon>
        <taxon>Spermatophyta</taxon>
        <taxon>Magnoliopsida</taxon>
        <taxon>eudicotyledons</taxon>
        <taxon>Gunneridae</taxon>
        <taxon>Pentapetalae</taxon>
        <taxon>rosids</taxon>
        <taxon>malvids</taxon>
        <taxon>Malvales</taxon>
        <taxon>Malvaceae</taxon>
        <taxon>Helicteroideae</taxon>
        <taxon>Durio</taxon>
    </lineage>
</organism>
<evidence type="ECO:0000313" key="2">
    <source>
        <dbReference type="RefSeq" id="XP_022761542.1"/>
    </source>
</evidence>
<evidence type="ECO:0000313" key="1">
    <source>
        <dbReference type="Proteomes" id="UP000515121"/>
    </source>
</evidence>
<accession>A0A6P6A9P5</accession>
<name>A0A6P6A9P5_DURZI</name>
<dbReference type="AlphaFoldDB" id="A0A6P6A9P5"/>
<gene>
    <name evidence="2" type="primary">LOC111307694</name>
</gene>